<accession>A0A4R6N7T3</accession>
<dbReference type="Proteomes" id="UP000295357">
    <property type="component" value="Unassembled WGS sequence"/>
</dbReference>
<proteinExistence type="predicted"/>
<comment type="caution">
    <text evidence="2">The sequence shown here is derived from an EMBL/GenBank/DDBJ whole genome shotgun (WGS) entry which is preliminary data.</text>
</comment>
<evidence type="ECO:0000313" key="3">
    <source>
        <dbReference type="Proteomes" id="UP000295357"/>
    </source>
</evidence>
<feature type="region of interest" description="Disordered" evidence="1">
    <location>
        <begin position="1"/>
        <end position="36"/>
    </location>
</feature>
<dbReference type="EMBL" id="SNXE01000003">
    <property type="protein sequence ID" value="TDP11262.1"/>
    <property type="molecule type" value="Genomic_DNA"/>
</dbReference>
<dbReference type="AlphaFoldDB" id="A0A4R6N7T3"/>
<organism evidence="2 3">
    <name type="scientific">Roseateles asaccharophilus</name>
    <dbReference type="NCBI Taxonomy" id="582607"/>
    <lineage>
        <taxon>Bacteria</taxon>
        <taxon>Pseudomonadati</taxon>
        <taxon>Pseudomonadota</taxon>
        <taxon>Betaproteobacteria</taxon>
        <taxon>Burkholderiales</taxon>
        <taxon>Sphaerotilaceae</taxon>
        <taxon>Roseateles</taxon>
    </lineage>
</organism>
<gene>
    <name evidence="2" type="ORF">DFR39_103187</name>
</gene>
<keyword evidence="3" id="KW-1185">Reference proteome</keyword>
<protein>
    <recommendedName>
        <fullName evidence="4">DUF721 domain-containing protein</fullName>
    </recommendedName>
</protein>
<evidence type="ECO:0000256" key="1">
    <source>
        <dbReference type="SAM" id="MobiDB-lite"/>
    </source>
</evidence>
<evidence type="ECO:0000313" key="2">
    <source>
        <dbReference type="EMBL" id="TDP11262.1"/>
    </source>
</evidence>
<name>A0A4R6N7T3_9BURK</name>
<evidence type="ECO:0008006" key="4">
    <source>
        <dbReference type="Google" id="ProtNLM"/>
    </source>
</evidence>
<sequence>MTARAAHYTEAMSSKRRITSSLSKSSGPYVPDPQPLSQALAQHQGLARLGRLLQESNRRMAIVEVALPGAMRRFVRAGPVDEEGWTLLAANAAVATKLRHLHPRLLELLAEAGIPPGELRIRVLQSTGG</sequence>
<reference evidence="2 3" key="1">
    <citation type="submission" date="2019-03" db="EMBL/GenBank/DDBJ databases">
        <title>Genomic Encyclopedia of Type Strains, Phase IV (KMG-IV): sequencing the most valuable type-strain genomes for metagenomic binning, comparative biology and taxonomic classification.</title>
        <authorList>
            <person name="Goeker M."/>
        </authorList>
    </citation>
    <scope>NUCLEOTIDE SEQUENCE [LARGE SCALE GENOMIC DNA]</scope>
    <source>
        <strain evidence="2 3">DSM 25082</strain>
    </source>
</reference>